<name>A0A979FNG9_HYAAZ</name>
<dbReference type="PANTHER" id="PTHR34009:SF2">
    <property type="entry name" value="PROTEIN STAR"/>
    <property type="match status" value="1"/>
</dbReference>
<accession>A0A979FNG9</accession>
<dbReference type="KEGG" id="hazt:108681250"/>
<proteinExistence type="predicted"/>
<dbReference type="GO" id="GO:0005886">
    <property type="term" value="C:plasma membrane"/>
    <property type="evidence" value="ECO:0007669"/>
    <property type="project" value="TreeGrafter"/>
</dbReference>
<dbReference type="Proteomes" id="UP000694843">
    <property type="component" value="Unplaced"/>
</dbReference>
<protein>
    <submittedName>
        <fullName evidence="2">Uncharacterized protein LOC108681250</fullName>
    </submittedName>
</protein>
<dbReference type="Gene3D" id="3.40.50.150">
    <property type="entry name" value="Vaccinia Virus protein VP39"/>
    <property type="match status" value="1"/>
</dbReference>
<dbReference type="GO" id="GO:0016197">
    <property type="term" value="P:endosomal transport"/>
    <property type="evidence" value="ECO:0007669"/>
    <property type="project" value="TreeGrafter"/>
</dbReference>
<dbReference type="GO" id="GO:0005794">
    <property type="term" value="C:Golgi apparatus"/>
    <property type="evidence" value="ECO:0007669"/>
    <property type="project" value="TreeGrafter"/>
</dbReference>
<evidence type="ECO:0000313" key="1">
    <source>
        <dbReference type="Proteomes" id="UP000694843"/>
    </source>
</evidence>
<dbReference type="OrthoDB" id="6338035at2759"/>
<dbReference type="AlphaFoldDB" id="A0A979FNG9"/>
<keyword evidence="1" id="KW-1185">Reference proteome</keyword>
<dbReference type="GO" id="GO:0006888">
    <property type="term" value="P:endoplasmic reticulum to Golgi vesicle-mediated transport"/>
    <property type="evidence" value="ECO:0007669"/>
    <property type="project" value="TreeGrafter"/>
</dbReference>
<dbReference type="InterPro" id="IPR053202">
    <property type="entry name" value="EGF_Rcpt_Signaling_Reg"/>
</dbReference>
<sequence length="421" mass="48976">MQQIIRSSILLLLVLASIAIFGTMIMVEVQFIMAKAVLKFKNDSTEKHAANLFEVAYRMKGPLQPDDPSLISIIKRDYLRPPRTGPYELQRLFSGDYEGKLLSELWIDSYLRDFYPPGKKGYFVEAGALDGVYMSNTLRLEMEQGWTGLLVEPDVDNYKQLLLANRKAWTSPTCLSLNDYPETVVITKMRNLGPQIKWLWRATTYIRTGGRDYSGYSNFRTITQYDSAQCVPARSLFLALNVSHVDFFSLDIEMTEEAVLKVFPFEDVTVDVWVIEHRWSGDFYVDMEKLNRTSNYTLVQMEQQGFPPEDIIHRQSLISVFEDKNFIQFMINKGYYYLDATCTQVGDFLFVRKESEIYKSMEVPEHESNRTEICKHKLLLVRQGTQYFDETARDLHHYPGIKYKSIGKNTFIQLEEKIKVE</sequence>
<gene>
    <name evidence="2" type="primary">LOC108681250</name>
</gene>
<organism evidence="1 2">
    <name type="scientific">Hyalella azteca</name>
    <name type="common">Amphipod</name>
    <dbReference type="NCBI Taxonomy" id="294128"/>
    <lineage>
        <taxon>Eukaryota</taxon>
        <taxon>Metazoa</taxon>
        <taxon>Ecdysozoa</taxon>
        <taxon>Arthropoda</taxon>
        <taxon>Crustacea</taxon>
        <taxon>Multicrustacea</taxon>
        <taxon>Malacostraca</taxon>
        <taxon>Eumalacostraca</taxon>
        <taxon>Peracarida</taxon>
        <taxon>Amphipoda</taxon>
        <taxon>Senticaudata</taxon>
        <taxon>Talitrida</taxon>
        <taxon>Talitroidea</taxon>
        <taxon>Hyalellidae</taxon>
        <taxon>Hyalella</taxon>
    </lineage>
</organism>
<dbReference type="GO" id="GO:0005789">
    <property type="term" value="C:endoplasmic reticulum membrane"/>
    <property type="evidence" value="ECO:0007669"/>
    <property type="project" value="TreeGrafter"/>
</dbReference>
<dbReference type="InterPro" id="IPR029063">
    <property type="entry name" value="SAM-dependent_MTases_sf"/>
</dbReference>
<dbReference type="RefSeq" id="XP_047737735.1">
    <property type="nucleotide sequence ID" value="XM_047881779.1"/>
</dbReference>
<reference evidence="2" key="1">
    <citation type="submission" date="2025-08" db="UniProtKB">
        <authorList>
            <consortium name="RefSeq"/>
        </authorList>
    </citation>
    <scope>IDENTIFICATION</scope>
</reference>
<dbReference type="GO" id="GO:0031902">
    <property type="term" value="C:late endosome membrane"/>
    <property type="evidence" value="ECO:0007669"/>
    <property type="project" value="TreeGrafter"/>
</dbReference>
<dbReference type="PANTHER" id="PTHR34009">
    <property type="entry name" value="PROTEIN STAR"/>
    <property type="match status" value="1"/>
</dbReference>
<evidence type="ECO:0000313" key="2">
    <source>
        <dbReference type="RefSeq" id="XP_047737735.1"/>
    </source>
</evidence>
<dbReference type="GeneID" id="108681250"/>